<dbReference type="Proteomes" id="UP001344447">
    <property type="component" value="Unassembled WGS sequence"/>
</dbReference>
<keyword evidence="2" id="KW-1185">Reference proteome</keyword>
<name>A0AAN7TXP6_9MYCE</name>
<dbReference type="AlphaFoldDB" id="A0AAN7TXP6"/>
<protein>
    <submittedName>
        <fullName evidence="1">Uncharacterized protein</fullName>
    </submittedName>
</protein>
<comment type="caution">
    <text evidence="1">The sequence shown here is derived from an EMBL/GenBank/DDBJ whole genome shotgun (WGS) entry which is preliminary data.</text>
</comment>
<evidence type="ECO:0000313" key="1">
    <source>
        <dbReference type="EMBL" id="KAK5577721.1"/>
    </source>
</evidence>
<dbReference type="EMBL" id="JAVFKY010000004">
    <property type="protein sequence ID" value="KAK5577721.1"/>
    <property type="molecule type" value="Genomic_DNA"/>
</dbReference>
<sequence>MTILKTISNIGFSNTKNSFVLFSNNTKDANQDINIVSKSKYSKIVKGATMMGEGIAGLF</sequence>
<reference evidence="1 2" key="1">
    <citation type="submission" date="2023-11" db="EMBL/GenBank/DDBJ databases">
        <title>Dfirmibasis_genome.</title>
        <authorList>
            <person name="Edelbroek B."/>
            <person name="Kjellin J."/>
            <person name="Jerlstrom-Hultqvist J."/>
            <person name="Soderbom F."/>
        </authorList>
    </citation>
    <scope>NUCLEOTIDE SEQUENCE [LARGE SCALE GENOMIC DNA]</scope>
    <source>
        <strain evidence="1 2">TNS-C-14</strain>
    </source>
</reference>
<organism evidence="1 2">
    <name type="scientific">Dictyostelium firmibasis</name>
    <dbReference type="NCBI Taxonomy" id="79012"/>
    <lineage>
        <taxon>Eukaryota</taxon>
        <taxon>Amoebozoa</taxon>
        <taxon>Evosea</taxon>
        <taxon>Eumycetozoa</taxon>
        <taxon>Dictyostelia</taxon>
        <taxon>Dictyosteliales</taxon>
        <taxon>Dictyosteliaceae</taxon>
        <taxon>Dictyostelium</taxon>
    </lineage>
</organism>
<proteinExistence type="predicted"/>
<evidence type="ECO:0000313" key="2">
    <source>
        <dbReference type="Proteomes" id="UP001344447"/>
    </source>
</evidence>
<accession>A0AAN7TXP6</accession>
<gene>
    <name evidence="1" type="ORF">RB653_002666</name>
</gene>